<keyword evidence="2" id="KW-1185">Reference proteome</keyword>
<dbReference type="EMBL" id="LHXN01000019">
    <property type="protein sequence ID" value="KXA93025.1"/>
    <property type="molecule type" value="Genomic_DNA"/>
</dbReference>
<dbReference type="SUPFAM" id="SSF52029">
    <property type="entry name" value="GroEL apical domain-like"/>
    <property type="match status" value="1"/>
</dbReference>
<protein>
    <submittedName>
        <fullName evidence="1">Uncharacterized protein</fullName>
    </submittedName>
</protein>
<dbReference type="InterPro" id="IPR027409">
    <property type="entry name" value="GroEL-like_apical_dom_sf"/>
</dbReference>
<dbReference type="GO" id="GO:0005524">
    <property type="term" value="F:ATP binding"/>
    <property type="evidence" value="ECO:0007669"/>
    <property type="project" value="InterPro"/>
</dbReference>
<dbReference type="Proteomes" id="UP000070373">
    <property type="component" value="Unassembled WGS sequence"/>
</dbReference>
<comment type="caution">
    <text evidence="1">The sequence shown here is derived from an EMBL/GenBank/DDBJ whole genome shotgun (WGS) entry which is preliminary data.</text>
</comment>
<gene>
    <name evidence="1" type="ORF">AKJ64_01615</name>
</gene>
<proteinExistence type="predicted"/>
<evidence type="ECO:0000313" key="1">
    <source>
        <dbReference type="EMBL" id="KXA93025.1"/>
    </source>
</evidence>
<accession>A0A133UFP4</accession>
<dbReference type="Gene3D" id="3.50.7.10">
    <property type="entry name" value="GroEL"/>
    <property type="match status" value="1"/>
</dbReference>
<reference evidence="1 2" key="1">
    <citation type="journal article" date="2016" name="Sci. Rep.">
        <title>Metabolic traits of an uncultured archaeal lineage -MSBL1- from brine pools of the Red Sea.</title>
        <authorList>
            <person name="Mwirichia R."/>
            <person name="Alam I."/>
            <person name="Rashid M."/>
            <person name="Vinu M."/>
            <person name="Ba-Alawi W."/>
            <person name="Anthony Kamau A."/>
            <person name="Kamanda Ngugi D."/>
            <person name="Goker M."/>
            <person name="Klenk H.P."/>
            <person name="Bajic V."/>
            <person name="Stingl U."/>
        </authorList>
    </citation>
    <scope>NUCLEOTIDE SEQUENCE [LARGE SCALE GENOMIC DNA]</scope>
    <source>
        <strain evidence="1">SCGC-AAA259E17</strain>
    </source>
</reference>
<organism evidence="1 2">
    <name type="scientific">candidate division MSBL1 archaeon SCGC-AAA259E17</name>
    <dbReference type="NCBI Taxonomy" id="1698263"/>
    <lineage>
        <taxon>Archaea</taxon>
        <taxon>Methanobacteriati</taxon>
        <taxon>Methanobacteriota</taxon>
        <taxon>candidate division MSBL1</taxon>
    </lineage>
</organism>
<dbReference type="AlphaFoldDB" id="A0A133UFP4"/>
<evidence type="ECO:0000313" key="2">
    <source>
        <dbReference type="Proteomes" id="UP000070373"/>
    </source>
</evidence>
<sequence length="153" mass="17564">MENAGIALLNEATEVKETEADSEIPLSDPEQLQQFLDHEEEELQEMVDKVKEAGVNAVFCPGGYDDIAGRSSPYVECRTNRWSVGRGENSAIKTGLSYSWLLSSNLLRPYRLTWKRFYRRAFWRNFVIFNQCLNWDLHSFLGCPTFSGICVSR</sequence>
<name>A0A133UFP4_9EURY</name>
<dbReference type="Pfam" id="PF00118">
    <property type="entry name" value="Cpn60_TCP1"/>
    <property type="match status" value="1"/>
</dbReference>
<dbReference type="InterPro" id="IPR002423">
    <property type="entry name" value="Cpn60/GroEL/TCP-1"/>
</dbReference>